<accession>A0A9P4I1Z2</accession>
<comment type="caution">
    <text evidence="3">The sequence shown here is derived from an EMBL/GenBank/DDBJ whole genome shotgun (WGS) entry which is preliminary data.</text>
</comment>
<dbReference type="Pfam" id="PF07287">
    <property type="entry name" value="AtuA"/>
    <property type="match status" value="1"/>
</dbReference>
<dbReference type="Pfam" id="PF14330">
    <property type="entry name" value="DUF4387"/>
    <property type="match status" value="1"/>
</dbReference>
<feature type="domain" description="DUF4387" evidence="2">
    <location>
        <begin position="516"/>
        <end position="610"/>
    </location>
</feature>
<reference evidence="3" key="1">
    <citation type="journal article" date="2020" name="Stud. Mycol.">
        <title>101 Dothideomycetes genomes: a test case for predicting lifestyles and emergence of pathogens.</title>
        <authorList>
            <person name="Haridas S."/>
            <person name="Albert R."/>
            <person name="Binder M."/>
            <person name="Bloem J."/>
            <person name="Labutti K."/>
            <person name="Salamov A."/>
            <person name="Andreopoulos B."/>
            <person name="Baker S."/>
            <person name="Barry K."/>
            <person name="Bills G."/>
            <person name="Bluhm B."/>
            <person name="Cannon C."/>
            <person name="Castanera R."/>
            <person name="Culley D."/>
            <person name="Daum C."/>
            <person name="Ezra D."/>
            <person name="Gonzalez J."/>
            <person name="Henrissat B."/>
            <person name="Kuo A."/>
            <person name="Liang C."/>
            <person name="Lipzen A."/>
            <person name="Lutzoni F."/>
            <person name="Magnuson J."/>
            <person name="Mondo S."/>
            <person name="Nolan M."/>
            <person name="Ohm R."/>
            <person name="Pangilinan J."/>
            <person name="Park H.-J."/>
            <person name="Ramirez L."/>
            <person name="Alfaro M."/>
            <person name="Sun H."/>
            <person name="Tritt A."/>
            <person name="Yoshinaga Y."/>
            <person name="Zwiers L.-H."/>
            <person name="Turgeon B."/>
            <person name="Goodwin S."/>
            <person name="Spatafora J."/>
            <person name="Crous P."/>
            <person name="Grigoriev I."/>
        </authorList>
    </citation>
    <scope>NUCLEOTIDE SEQUENCE</scope>
    <source>
        <strain evidence="3">CBS 133067</strain>
    </source>
</reference>
<evidence type="ECO:0008006" key="5">
    <source>
        <dbReference type="Google" id="ProtNLM"/>
    </source>
</evidence>
<keyword evidence="4" id="KW-1185">Reference proteome</keyword>
<evidence type="ECO:0000259" key="1">
    <source>
        <dbReference type="Pfam" id="PF07287"/>
    </source>
</evidence>
<name>A0A9P4I1Z2_9PEZI</name>
<organism evidence="3 4">
    <name type="scientific">Rhizodiscina lignyota</name>
    <dbReference type="NCBI Taxonomy" id="1504668"/>
    <lineage>
        <taxon>Eukaryota</taxon>
        <taxon>Fungi</taxon>
        <taxon>Dikarya</taxon>
        <taxon>Ascomycota</taxon>
        <taxon>Pezizomycotina</taxon>
        <taxon>Dothideomycetes</taxon>
        <taxon>Pleosporomycetidae</taxon>
        <taxon>Aulographales</taxon>
        <taxon>Rhizodiscinaceae</taxon>
        <taxon>Rhizodiscina</taxon>
    </lineage>
</organism>
<dbReference type="Proteomes" id="UP000799772">
    <property type="component" value="Unassembled WGS sequence"/>
</dbReference>
<dbReference type="InterPro" id="IPR025496">
    <property type="entry name" value="DUF4387"/>
</dbReference>
<protein>
    <recommendedName>
        <fullName evidence="5">Caib baif family enzyme</fullName>
    </recommendedName>
</protein>
<gene>
    <name evidence="3" type="ORF">NA57DRAFT_61615</name>
</gene>
<evidence type="ECO:0000313" key="3">
    <source>
        <dbReference type="EMBL" id="KAF2093500.1"/>
    </source>
</evidence>
<dbReference type="InterPro" id="IPR010839">
    <property type="entry name" value="AtuA_N"/>
</dbReference>
<feature type="domain" description="Acyclic terpene utilisation N-terminal" evidence="1">
    <location>
        <begin position="65"/>
        <end position="403"/>
    </location>
</feature>
<dbReference type="AlphaFoldDB" id="A0A9P4I1Z2"/>
<sequence>MAPSRITDEIKILTPVGMIGYGFNEDLFWKAVGDGVDAIIADCGSTDSGPQKLAQGTTTVTREAYVRDLDVLLAACSMYRVPILLGSAGGDGSDEHVELFVQIMKEITEKKMYRTMNVVTIKSEIDKDFIKRKLSKGEVSPCSRAVPELTVTDIDQATRIVAQMGLEPYVEAMSKYPDFDIIIGGRSYDPAMYAAFCLHRGINDLGVAYHMGKIMECGAQCSRPKSKEALAIVRQDSFDIIPLDPASRCTELSVAAHTLYEKTRPDVLVGPGGELHLQSATYEQLKDGRTVRVAGGKFVPVKPGEYTLKMEGARVSGYRSVFIGAFRDPILISQIESFLQRVQEFVKSRVDYPYELKLHPYGVNAVMGPLDPGDGGAPKEVCVCGEAKAPSQAQANHVVNIARIACVHGPYPHQLATSGNFAMPFAPYDIPLGQISEFNVYHLLEKVDPVGLFPINYRTVEGEGSFARQKTAPETNGIVLPSSKQMLEAKAAIAKANQEISRPWLKPDPPAGQCYLGDIADVVRSKNAGPFELTIDVMFNDEELYQRVKKTGVLSLETAKKLYHIGDDDVLACLFWDQARAFKTTIKRPIPSGSFGETDVHGSQQHIPLLYTLLPIPRS</sequence>
<evidence type="ECO:0000259" key="2">
    <source>
        <dbReference type="Pfam" id="PF14330"/>
    </source>
</evidence>
<evidence type="ECO:0000313" key="4">
    <source>
        <dbReference type="Proteomes" id="UP000799772"/>
    </source>
</evidence>
<dbReference type="OrthoDB" id="5863171at2759"/>
<proteinExistence type="predicted"/>
<dbReference type="EMBL" id="ML978138">
    <property type="protein sequence ID" value="KAF2093500.1"/>
    <property type="molecule type" value="Genomic_DNA"/>
</dbReference>